<evidence type="ECO:0000256" key="1">
    <source>
        <dbReference type="ARBA" id="ARBA00010169"/>
    </source>
</evidence>
<dbReference type="InterPro" id="IPR015867">
    <property type="entry name" value="N-reg_PII/ATP_PRibTrfase_C"/>
</dbReference>
<dbReference type="SUPFAM" id="SSF54913">
    <property type="entry name" value="GlnB-like"/>
    <property type="match status" value="1"/>
</dbReference>
<dbReference type="PANTHER" id="PTHR23419">
    <property type="entry name" value="DIVALENT CATION TOLERANCE CUTA-RELATED"/>
    <property type="match status" value="1"/>
</dbReference>
<dbReference type="GO" id="GO:0005507">
    <property type="term" value="F:copper ion binding"/>
    <property type="evidence" value="ECO:0007669"/>
    <property type="project" value="TreeGrafter"/>
</dbReference>
<reference evidence="2" key="1">
    <citation type="journal article" date="2014" name="Front. Microbiol.">
        <title>High frequency of phylogenetically diverse reductive dehalogenase-homologous genes in deep subseafloor sedimentary metagenomes.</title>
        <authorList>
            <person name="Kawai M."/>
            <person name="Futagami T."/>
            <person name="Toyoda A."/>
            <person name="Takaki Y."/>
            <person name="Nishi S."/>
            <person name="Hori S."/>
            <person name="Arai W."/>
            <person name="Tsubouchi T."/>
            <person name="Morono Y."/>
            <person name="Uchiyama I."/>
            <person name="Ito T."/>
            <person name="Fujiyama A."/>
            <person name="Inagaki F."/>
            <person name="Takami H."/>
        </authorList>
    </citation>
    <scope>NUCLEOTIDE SEQUENCE</scope>
    <source>
        <strain evidence="2">Expedition CK06-06</strain>
    </source>
</reference>
<organism evidence="2">
    <name type="scientific">marine sediment metagenome</name>
    <dbReference type="NCBI Taxonomy" id="412755"/>
    <lineage>
        <taxon>unclassified sequences</taxon>
        <taxon>metagenomes</taxon>
        <taxon>ecological metagenomes</taxon>
    </lineage>
</organism>
<proteinExistence type="inferred from homology"/>
<dbReference type="Gene3D" id="3.30.70.120">
    <property type="match status" value="1"/>
</dbReference>
<comment type="caution">
    <text evidence="2">The sequence shown here is derived from an EMBL/GenBank/DDBJ whole genome shotgun (WGS) entry which is preliminary data.</text>
</comment>
<dbReference type="InterPro" id="IPR004323">
    <property type="entry name" value="Ion_tolerance_CutA"/>
</dbReference>
<dbReference type="EMBL" id="BARW01004737">
    <property type="protein sequence ID" value="GAI66114.1"/>
    <property type="molecule type" value="Genomic_DNA"/>
</dbReference>
<name>X1SEA9_9ZZZZ</name>
<protein>
    <recommendedName>
        <fullName evidence="3">Divalent-cation tolerance protein CutA</fullName>
    </recommendedName>
</protein>
<dbReference type="InterPro" id="IPR011322">
    <property type="entry name" value="N-reg_PII-like_a/b"/>
</dbReference>
<evidence type="ECO:0008006" key="3">
    <source>
        <dbReference type="Google" id="ProtNLM"/>
    </source>
</evidence>
<dbReference type="PANTHER" id="PTHR23419:SF8">
    <property type="entry name" value="FI09726P"/>
    <property type="match status" value="1"/>
</dbReference>
<gene>
    <name evidence="2" type="ORF">S12H4_10853</name>
</gene>
<comment type="similarity">
    <text evidence="1">Belongs to the CutA family.</text>
</comment>
<accession>X1SEA9</accession>
<evidence type="ECO:0000313" key="2">
    <source>
        <dbReference type="EMBL" id="GAI66114.1"/>
    </source>
</evidence>
<dbReference type="Pfam" id="PF03091">
    <property type="entry name" value="CutA1"/>
    <property type="match status" value="1"/>
</dbReference>
<dbReference type="AlphaFoldDB" id="X1SEA9"/>
<dbReference type="GO" id="GO:0010038">
    <property type="term" value="P:response to metal ion"/>
    <property type="evidence" value="ECO:0007669"/>
    <property type="project" value="InterPro"/>
</dbReference>
<sequence>MAHYCLIYITTKDEEEASEIGRALVSERLVACVNIHPIKSICWWQGERG</sequence>